<sequence>MMMMRQGEESGGTTRCQDCGNQAKKNCVYMRCRTCCKKRGFHCQTHIKSTWIPAYRRRQRNHQQLLTIQEQHQHQHLHLQEQNPKRLRENLSSSISGLQVGNFPAEISSNATFHCVRVSSIDDAIDQYAYQTTVSIGGHIFKGILYDQGPDDHHQSYNYTVGDSSSSEPHHHDHEQSNPFNVVATDLNTTTPAPTATVYPPPYTFPFSPFMPGTQLFPHPKS</sequence>
<comment type="caution">
    <text evidence="1">The sequence shown here is derived from an EMBL/GenBank/DDBJ whole genome shotgun (WGS) entry which is preliminary data.</text>
</comment>
<evidence type="ECO:0000313" key="2">
    <source>
        <dbReference type="Proteomes" id="UP001163603"/>
    </source>
</evidence>
<evidence type="ECO:0000313" key="1">
    <source>
        <dbReference type="EMBL" id="KAJ0011427.1"/>
    </source>
</evidence>
<name>A0ACC0X9A2_9ROSI</name>
<dbReference type="EMBL" id="CM047749">
    <property type="protein sequence ID" value="KAJ0011427.1"/>
    <property type="molecule type" value="Genomic_DNA"/>
</dbReference>
<dbReference type="Proteomes" id="UP001163603">
    <property type="component" value="Chromosome 14"/>
</dbReference>
<protein>
    <submittedName>
        <fullName evidence="1">Uncharacterized protein</fullName>
    </submittedName>
</protein>
<keyword evidence="2" id="KW-1185">Reference proteome</keyword>
<organism evidence="1 2">
    <name type="scientific">Pistacia integerrima</name>
    <dbReference type="NCBI Taxonomy" id="434235"/>
    <lineage>
        <taxon>Eukaryota</taxon>
        <taxon>Viridiplantae</taxon>
        <taxon>Streptophyta</taxon>
        <taxon>Embryophyta</taxon>
        <taxon>Tracheophyta</taxon>
        <taxon>Spermatophyta</taxon>
        <taxon>Magnoliopsida</taxon>
        <taxon>eudicotyledons</taxon>
        <taxon>Gunneridae</taxon>
        <taxon>Pentapetalae</taxon>
        <taxon>rosids</taxon>
        <taxon>malvids</taxon>
        <taxon>Sapindales</taxon>
        <taxon>Anacardiaceae</taxon>
        <taxon>Pistacia</taxon>
    </lineage>
</organism>
<gene>
    <name evidence="1" type="ORF">Pint_34776</name>
</gene>
<accession>A0ACC0X9A2</accession>
<proteinExistence type="predicted"/>
<reference evidence="2" key="1">
    <citation type="journal article" date="2023" name="G3 (Bethesda)">
        <title>Genome assembly and association tests identify interacting loci associated with vigor, precocity, and sex in interspecific pistachio rootstocks.</title>
        <authorList>
            <person name="Palmer W."/>
            <person name="Jacygrad E."/>
            <person name="Sagayaradj S."/>
            <person name="Cavanaugh K."/>
            <person name="Han R."/>
            <person name="Bertier L."/>
            <person name="Beede B."/>
            <person name="Kafkas S."/>
            <person name="Golino D."/>
            <person name="Preece J."/>
            <person name="Michelmore R."/>
        </authorList>
    </citation>
    <scope>NUCLEOTIDE SEQUENCE [LARGE SCALE GENOMIC DNA]</scope>
</reference>